<proteinExistence type="predicted"/>
<evidence type="ECO:0008006" key="3">
    <source>
        <dbReference type="Google" id="ProtNLM"/>
    </source>
</evidence>
<dbReference type="SUPFAM" id="SSF53756">
    <property type="entry name" value="UDP-Glycosyltransferase/glycogen phosphorylase"/>
    <property type="match status" value="1"/>
</dbReference>
<accession>A0A158FIR7</accession>
<comment type="caution">
    <text evidence="1">The sequence shown here is derived from an EMBL/GenBank/DDBJ whole genome shotgun (WGS) entry which is preliminary data.</text>
</comment>
<reference evidence="1" key="1">
    <citation type="submission" date="2016-01" db="EMBL/GenBank/DDBJ databases">
        <authorList>
            <person name="Peeters C."/>
        </authorList>
    </citation>
    <scope>NUCLEOTIDE SEQUENCE [LARGE SCALE GENOMIC DNA]</scope>
    <source>
        <strain evidence="1">LMG 22940</strain>
    </source>
</reference>
<organism evidence="1 2">
    <name type="scientific">Caballeronia choica</name>
    <dbReference type="NCBI Taxonomy" id="326476"/>
    <lineage>
        <taxon>Bacteria</taxon>
        <taxon>Pseudomonadati</taxon>
        <taxon>Pseudomonadota</taxon>
        <taxon>Betaproteobacteria</taxon>
        <taxon>Burkholderiales</taxon>
        <taxon>Burkholderiaceae</taxon>
        <taxon>Caballeronia</taxon>
    </lineage>
</organism>
<dbReference type="Gene3D" id="3.40.50.2000">
    <property type="entry name" value="Glycogen Phosphorylase B"/>
    <property type="match status" value="1"/>
</dbReference>
<evidence type="ECO:0000313" key="2">
    <source>
        <dbReference type="Proteomes" id="UP000054770"/>
    </source>
</evidence>
<name>A0A158FIR7_9BURK</name>
<dbReference type="RefSeq" id="WP_235028188.1">
    <property type="nucleotide sequence ID" value="NZ_FCON02000005.1"/>
</dbReference>
<sequence>MFKIDNQVVPYSDPWNIPLSERIRMLVAGRQKVAYFYEAPNNSTFRYRAYNMVQVLNDGKSRDVSASFFFLEDWARIDEVVDYADVLVICRSRYSNRINQLVMKFRVQGKRVLFDIDDFVFDSSYAHLIMSTLDQDASDPDRLDYWFSYIGRLGGTLNLCDGAITTNQYLAKKIANFSGLPVSVVPNFMNKEQVSYSDDLFRGKEMSGFARDDKIHLGYFSGSPSHKLDYAIIEPALEEILEIDPRVEVMVVGYIESGPNLKKFGNRVTRQPFQDYVNLQRVISSVEFNLMPLQANDFTNCKSELKYFEAAVVGAVSIASPSYTYAAAIHDGENGYIARAHEWLSVIKEAIEDTSRYRRITENAREDARAKYAWFNQRENILEALHLE</sequence>
<gene>
    <name evidence="1" type="ORF">AWB68_00689</name>
</gene>
<dbReference type="Proteomes" id="UP000054770">
    <property type="component" value="Unassembled WGS sequence"/>
</dbReference>
<evidence type="ECO:0000313" key="1">
    <source>
        <dbReference type="EMBL" id="SAL19826.1"/>
    </source>
</evidence>
<keyword evidence="2" id="KW-1185">Reference proteome</keyword>
<dbReference type="AlphaFoldDB" id="A0A158FIR7"/>
<dbReference type="EMBL" id="FCON02000005">
    <property type="protein sequence ID" value="SAL19826.1"/>
    <property type="molecule type" value="Genomic_DNA"/>
</dbReference>
<protein>
    <recommendedName>
        <fullName evidence="3">Glycosyl transferases group 1</fullName>
    </recommendedName>
</protein>